<evidence type="ECO:0000259" key="9">
    <source>
        <dbReference type="PROSITE" id="PS50011"/>
    </source>
</evidence>
<dbReference type="InterPro" id="IPR046959">
    <property type="entry name" value="PRK1-6/SRF4-like"/>
</dbReference>
<name>A0ABY9CAD5_VITVI</name>
<evidence type="ECO:0000256" key="5">
    <source>
        <dbReference type="ARBA" id="ARBA00022989"/>
    </source>
</evidence>
<dbReference type="Gene3D" id="1.10.510.10">
    <property type="entry name" value="Transferase(Phosphotransferase) domain 1"/>
    <property type="match status" value="1"/>
</dbReference>
<dbReference type="InterPro" id="IPR000719">
    <property type="entry name" value="Prot_kinase_dom"/>
</dbReference>
<dbReference type="InterPro" id="IPR011009">
    <property type="entry name" value="Kinase-like_dom_sf"/>
</dbReference>
<reference evidence="10 11" key="1">
    <citation type="journal article" date="2023" name="Hortic Res">
        <title>The complete reference genome for grapevine (Vitis vinifera L.) genetics and breeding.</title>
        <authorList>
            <person name="Shi X."/>
            <person name="Cao S."/>
            <person name="Wang X."/>
            <person name="Huang S."/>
            <person name="Wang Y."/>
            <person name="Liu Z."/>
            <person name="Liu W."/>
            <person name="Leng X."/>
            <person name="Peng Y."/>
            <person name="Wang N."/>
            <person name="Wang Y."/>
            <person name="Ma Z."/>
            <person name="Xu X."/>
            <person name="Zhang F."/>
            <person name="Xue H."/>
            <person name="Zhong H."/>
            <person name="Wang Y."/>
            <person name="Zhang K."/>
            <person name="Velt A."/>
            <person name="Avia K."/>
            <person name="Holtgrawe D."/>
            <person name="Grimplet J."/>
            <person name="Matus J.T."/>
            <person name="Ware D."/>
            <person name="Wu X."/>
            <person name="Wang H."/>
            <person name="Liu C."/>
            <person name="Fang Y."/>
            <person name="Rustenholz C."/>
            <person name="Cheng Z."/>
            <person name="Xiao H."/>
            <person name="Zhou Y."/>
        </authorList>
    </citation>
    <scope>NUCLEOTIDE SEQUENCE [LARGE SCALE GENOMIC DNA]</scope>
    <source>
        <strain evidence="11">cv. Pinot noir / PN40024</strain>
        <tissue evidence="10">Leaf</tissue>
    </source>
</reference>
<keyword evidence="11" id="KW-1185">Reference proteome</keyword>
<dbReference type="SUPFAM" id="SSF52058">
    <property type="entry name" value="L domain-like"/>
    <property type="match status" value="1"/>
</dbReference>
<keyword evidence="2" id="KW-0433">Leucine-rich repeat</keyword>
<dbReference type="SUPFAM" id="SSF56112">
    <property type="entry name" value="Protein kinase-like (PK-like)"/>
    <property type="match status" value="1"/>
</dbReference>
<evidence type="ECO:0000256" key="3">
    <source>
        <dbReference type="ARBA" id="ARBA00022692"/>
    </source>
</evidence>
<dbReference type="Proteomes" id="UP001227230">
    <property type="component" value="Chromosome 7"/>
</dbReference>
<evidence type="ECO:0000256" key="1">
    <source>
        <dbReference type="ARBA" id="ARBA00004370"/>
    </source>
</evidence>
<dbReference type="InterPro" id="IPR001611">
    <property type="entry name" value="Leu-rich_rpt"/>
</dbReference>
<dbReference type="Pfam" id="PF00069">
    <property type="entry name" value="Pkinase"/>
    <property type="match status" value="1"/>
</dbReference>
<evidence type="ECO:0000256" key="2">
    <source>
        <dbReference type="ARBA" id="ARBA00022614"/>
    </source>
</evidence>
<organism evidence="10 11">
    <name type="scientific">Vitis vinifera</name>
    <name type="common">Grape</name>
    <dbReference type="NCBI Taxonomy" id="29760"/>
    <lineage>
        <taxon>Eukaryota</taxon>
        <taxon>Viridiplantae</taxon>
        <taxon>Streptophyta</taxon>
        <taxon>Embryophyta</taxon>
        <taxon>Tracheophyta</taxon>
        <taxon>Spermatophyta</taxon>
        <taxon>Magnoliopsida</taxon>
        <taxon>eudicotyledons</taxon>
        <taxon>Gunneridae</taxon>
        <taxon>Pentapetalae</taxon>
        <taxon>rosids</taxon>
        <taxon>Vitales</taxon>
        <taxon>Vitaceae</taxon>
        <taxon>Viteae</taxon>
        <taxon>Vitis</taxon>
    </lineage>
</organism>
<keyword evidence="6 7" id="KW-0472">Membrane</keyword>
<gene>
    <name evidence="10" type="ORF">VitviT2T_010984</name>
</gene>
<dbReference type="Gene3D" id="3.80.10.10">
    <property type="entry name" value="Ribonuclease Inhibitor"/>
    <property type="match status" value="2"/>
</dbReference>
<keyword evidence="5 7" id="KW-1133">Transmembrane helix</keyword>
<evidence type="ECO:0000256" key="4">
    <source>
        <dbReference type="ARBA" id="ARBA00022737"/>
    </source>
</evidence>
<evidence type="ECO:0000313" key="10">
    <source>
        <dbReference type="EMBL" id="WJZ91951.1"/>
    </source>
</evidence>
<dbReference type="EMBL" id="CP126654">
    <property type="protein sequence ID" value="WJZ91951.1"/>
    <property type="molecule type" value="Genomic_DNA"/>
</dbReference>
<evidence type="ECO:0000256" key="7">
    <source>
        <dbReference type="SAM" id="Phobius"/>
    </source>
</evidence>
<feature type="domain" description="Protein kinase" evidence="9">
    <location>
        <begin position="394"/>
        <end position="658"/>
    </location>
</feature>
<dbReference type="Pfam" id="PF13855">
    <property type="entry name" value="LRR_8"/>
    <property type="match status" value="1"/>
</dbReference>
<feature type="transmembrane region" description="Helical" evidence="7">
    <location>
        <begin position="290"/>
        <end position="312"/>
    </location>
</feature>
<dbReference type="Pfam" id="PF00560">
    <property type="entry name" value="LRR_1"/>
    <property type="match status" value="1"/>
</dbReference>
<evidence type="ECO:0000256" key="8">
    <source>
        <dbReference type="SAM" id="SignalP"/>
    </source>
</evidence>
<evidence type="ECO:0000256" key="6">
    <source>
        <dbReference type="ARBA" id="ARBA00023136"/>
    </source>
</evidence>
<dbReference type="InterPro" id="IPR032675">
    <property type="entry name" value="LRR_dom_sf"/>
</dbReference>
<dbReference type="PANTHER" id="PTHR48007">
    <property type="entry name" value="LEUCINE-RICH REPEAT RECEPTOR-LIKE PROTEIN KINASE PXC1"/>
    <property type="match status" value="1"/>
</dbReference>
<comment type="subcellular location">
    <subcellularLocation>
        <location evidence="1">Membrane</location>
    </subcellularLocation>
</comment>
<keyword evidence="3 7" id="KW-0812">Transmembrane</keyword>
<dbReference type="Gene3D" id="3.30.200.20">
    <property type="entry name" value="Phosphorylase Kinase, domain 1"/>
    <property type="match status" value="1"/>
</dbReference>
<proteinExistence type="predicted"/>
<keyword evidence="4" id="KW-0677">Repeat</keyword>
<dbReference type="PROSITE" id="PS50011">
    <property type="entry name" value="PROTEIN_KINASE_DOM"/>
    <property type="match status" value="1"/>
</dbReference>
<accession>A0ABY9CAD5</accession>
<sequence length="671" mass="72970">MPTASNSLQLFSFLLLSLLFSFAVAAAAATAAPSVSSLLPSDAVSLLSFKAKADLDNKLLYTLNERFDYCQWRGVKCVQGRVVRFDTQGFGLRGYFAPNTLTRLDQLRVLSLHNNSLSGPIPDLAALVNLKSLFLDHNSFSGYFPPSILSLHRLRILDLSHNNLTGLIPVELSGLDRLSSLRLEWNQFNGTVPPLNQSSLLIFNVSGNNLTGPIPVTPTLSRFGVSSFSWNPNLCGEIINKQCRSSSPFFESPGVRAGAAPSPTPLWQSTQAQGVVLSTPSSKKHVGTPLILGFVIGMGVLIVSLVCLFALVCKHSRKTPKSNPMPEPKAEAEAEPEPVMAALDMCNTNTAEMRQQENEMEGEAKRVQQVVGKSGNLVFCVGEPQLYNLDQLMRASAEMLGRGSIGTTYKAVLDNQLIVSVKRLDASKTAITSGEVFERHMESVGGLRHPNLVPIRAYFQAKEERLVIYDYQPNGSLFSLIHGSRSTRAKPLHWTSCLKIAEDVAQGLAYIHQASKLVHGNLKSSNVLLGADFEACITDYCLAALADLPANENPDSAGYRAPETRKSSRRATAKSDVYAFGVLLLELLSGKPPSQHPFLAPTDMSGWVRAMRDDDGGEDNRLALLVEVASVCSLTSPEQRPAMWQVSKMIQEIKNSIMVEDNSGGASFGFS</sequence>
<keyword evidence="8" id="KW-0732">Signal</keyword>
<dbReference type="PANTHER" id="PTHR48007:SF50">
    <property type="entry name" value="PROTEIN KINASE DOMAIN-CONTAINING PROTEIN"/>
    <property type="match status" value="1"/>
</dbReference>
<evidence type="ECO:0000313" key="11">
    <source>
        <dbReference type="Proteomes" id="UP001227230"/>
    </source>
</evidence>
<dbReference type="PROSITE" id="PS51450">
    <property type="entry name" value="LRR"/>
    <property type="match status" value="2"/>
</dbReference>
<feature type="chain" id="PRO_5047313506" description="Protein kinase domain-containing protein" evidence="8">
    <location>
        <begin position="26"/>
        <end position="671"/>
    </location>
</feature>
<protein>
    <recommendedName>
        <fullName evidence="9">Protein kinase domain-containing protein</fullName>
    </recommendedName>
</protein>
<feature type="signal peptide" evidence="8">
    <location>
        <begin position="1"/>
        <end position="25"/>
    </location>
</feature>